<dbReference type="NCBIfam" id="TIGR04213">
    <property type="entry name" value="PGF_pre_PGF"/>
    <property type="match status" value="1"/>
</dbReference>
<evidence type="ECO:0000313" key="2">
    <source>
        <dbReference type="EMBL" id="QJB03741.1"/>
    </source>
</evidence>
<feature type="transmembrane region" description="Helical" evidence="1">
    <location>
        <begin position="20"/>
        <end position="36"/>
    </location>
</feature>
<sequence length="379" mass="42535">MEVVRTEHKRISKTTGLKNILAVVIIIVILFSLIPICSTAQQSDVRVRFQIKYHEFDKNLNSYKLLVNISTDKPGHVVYLEEYYTVDSKSNPKFVSSGRFDGGELVKTDSSYNASFEILRPVSHGGKTYTLVKSVILLDTQRVLEYWLTRNRDFIDNTGTSDDDDTLLTGLQNIDRYETKEKKLVAGSPVTFEYSSLDVIYEINATGKASGDVELRVELLKGIPSNTDKTGGIAYRYIDMSADSNKVGEIAPKYRVLKSWMKNRSISEINVGMFSWNGTGKKWEPLPTKIIDKDSRYTYYESVAPGLSSFAIAGFPSKSSSTANKTLANKTIPKQSNKTVQGNDTGNVKEPLIKNIPGFKGITPILVLLFLIRIKRRRN</sequence>
<accession>A0A6M3M7F4</accession>
<protein>
    <submittedName>
        <fullName evidence="2">Uncharacterized protein</fullName>
    </submittedName>
</protein>
<reference evidence="2" key="1">
    <citation type="submission" date="2020-03" db="EMBL/GenBank/DDBJ databases">
        <title>The deep terrestrial virosphere.</title>
        <authorList>
            <person name="Holmfeldt K."/>
            <person name="Nilsson E."/>
            <person name="Simone D."/>
            <person name="Lopez-Fernandez M."/>
            <person name="Wu X."/>
            <person name="de Brujin I."/>
            <person name="Lundin D."/>
            <person name="Andersson A."/>
            <person name="Bertilsson S."/>
            <person name="Dopson M."/>
        </authorList>
    </citation>
    <scope>NUCLEOTIDE SEQUENCE</scope>
    <source>
        <strain evidence="2">MM171B00554</strain>
    </source>
</reference>
<gene>
    <name evidence="2" type="ORF">MM171B00554_0002</name>
</gene>
<name>A0A6M3M7F4_9ZZZZ</name>
<dbReference type="InterPro" id="IPR026453">
    <property type="entry name" value="PGF_pre_PGF"/>
</dbReference>
<organism evidence="2">
    <name type="scientific">viral metagenome</name>
    <dbReference type="NCBI Taxonomy" id="1070528"/>
    <lineage>
        <taxon>unclassified sequences</taxon>
        <taxon>metagenomes</taxon>
        <taxon>organismal metagenomes</taxon>
    </lineage>
</organism>
<keyword evidence="1" id="KW-0472">Membrane</keyword>
<keyword evidence="1" id="KW-0812">Transmembrane</keyword>
<dbReference type="AlphaFoldDB" id="A0A6M3M7F4"/>
<dbReference type="EMBL" id="MT143859">
    <property type="protein sequence ID" value="QJB03741.1"/>
    <property type="molecule type" value="Genomic_DNA"/>
</dbReference>
<proteinExistence type="predicted"/>
<keyword evidence="1" id="KW-1133">Transmembrane helix</keyword>
<evidence type="ECO:0000256" key="1">
    <source>
        <dbReference type="SAM" id="Phobius"/>
    </source>
</evidence>